<evidence type="ECO:0000259" key="7">
    <source>
        <dbReference type="SMART" id="SM00226"/>
    </source>
</evidence>
<keyword evidence="4" id="KW-0904">Protein phosphatase</keyword>
<dbReference type="Gene3D" id="3.40.50.2300">
    <property type="match status" value="1"/>
</dbReference>
<dbReference type="PRINTS" id="PR00719">
    <property type="entry name" value="LMWPTPASE"/>
</dbReference>
<feature type="active site" description="Nucleophile" evidence="6">
    <location>
        <position position="9"/>
    </location>
</feature>
<dbReference type="RefSeq" id="WP_184594874.1">
    <property type="nucleotide sequence ID" value="NZ_JACHLI010000027.1"/>
</dbReference>
<evidence type="ECO:0000256" key="2">
    <source>
        <dbReference type="ARBA" id="ARBA00013064"/>
    </source>
</evidence>
<feature type="active site" evidence="6">
    <location>
        <position position="15"/>
    </location>
</feature>
<comment type="catalytic activity">
    <reaction evidence="5">
        <text>O-phospho-L-tyrosyl-[protein] + H2O = L-tyrosyl-[protein] + phosphate</text>
        <dbReference type="Rhea" id="RHEA:10684"/>
        <dbReference type="Rhea" id="RHEA-COMP:10136"/>
        <dbReference type="Rhea" id="RHEA-COMP:20101"/>
        <dbReference type="ChEBI" id="CHEBI:15377"/>
        <dbReference type="ChEBI" id="CHEBI:43474"/>
        <dbReference type="ChEBI" id="CHEBI:46858"/>
        <dbReference type="ChEBI" id="CHEBI:61978"/>
        <dbReference type="EC" id="3.1.3.48"/>
    </reaction>
</comment>
<evidence type="ECO:0000313" key="8">
    <source>
        <dbReference type="EMBL" id="MBB4866415.1"/>
    </source>
</evidence>
<dbReference type="CDD" id="cd16343">
    <property type="entry name" value="LMWPTP"/>
    <property type="match status" value="1"/>
</dbReference>
<accession>A0A7W7KPY7</accession>
<dbReference type="InterPro" id="IPR050438">
    <property type="entry name" value="LMW_PTPase"/>
</dbReference>
<keyword evidence="3 8" id="KW-0378">Hydrolase</keyword>
<dbReference type="EMBL" id="JACHLI010000027">
    <property type="protein sequence ID" value="MBB4866415.1"/>
    <property type="molecule type" value="Genomic_DNA"/>
</dbReference>
<reference evidence="8 9" key="1">
    <citation type="submission" date="2020-08" db="EMBL/GenBank/DDBJ databases">
        <title>Functional genomics of gut bacteria from endangered species of beetles.</title>
        <authorList>
            <person name="Carlos-Shanley C."/>
        </authorList>
    </citation>
    <scope>NUCLEOTIDE SEQUENCE [LARGE SCALE GENOMIC DNA]</scope>
    <source>
        <strain evidence="8 9">S00179</strain>
    </source>
</reference>
<evidence type="ECO:0000256" key="1">
    <source>
        <dbReference type="ARBA" id="ARBA00011063"/>
    </source>
</evidence>
<comment type="caution">
    <text evidence="8">The sequence shown here is derived from an EMBL/GenBank/DDBJ whole genome shotgun (WGS) entry which is preliminary data.</text>
</comment>
<dbReference type="Proteomes" id="UP000566995">
    <property type="component" value="Unassembled WGS sequence"/>
</dbReference>
<comment type="similarity">
    <text evidence="1">Belongs to the low molecular weight phosphotyrosine protein phosphatase family.</text>
</comment>
<dbReference type="GO" id="GO:0004725">
    <property type="term" value="F:protein tyrosine phosphatase activity"/>
    <property type="evidence" value="ECO:0007669"/>
    <property type="project" value="UniProtKB-EC"/>
</dbReference>
<dbReference type="EC" id="3.1.3.48" evidence="2"/>
<dbReference type="SUPFAM" id="SSF52788">
    <property type="entry name" value="Phosphotyrosine protein phosphatases I"/>
    <property type="match status" value="1"/>
</dbReference>
<evidence type="ECO:0000313" key="9">
    <source>
        <dbReference type="Proteomes" id="UP000566995"/>
    </source>
</evidence>
<dbReference type="InterPro" id="IPR023485">
    <property type="entry name" value="Ptyr_pPase"/>
</dbReference>
<dbReference type="AlphaFoldDB" id="A0A7W7KPY7"/>
<name>A0A7W7KPY7_PSENT</name>
<sequence length="148" mass="16753">MFNQVLIVCVGNICRSPTAEHLLREAVRDSNIRLGSAGLGALVDKPLESKALATLARHGHQPPPHRARQLTQDLLQQSDLVLVMERKHLRDLTQYSPQSRGKTFLLGKWQNDREIPDPYRQGSAAFEHAYALIEEAVSSWSKYLRTTR</sequence>
<dbReference type="InterPro" id="IPR036196">
    <property type="entry name" value="Ptyr_pPase_sf"/>
</dbReference>
<dbReference type="SMART" id="SM00226">
    <property type="entry name" value="LMWPc"/>
    <property type="match status" value="1"/>
</dbReference>
<evidence type="ECO:0000256" key="5">
    <source>
        <dbReference type="ARBA" id="ARBA00051722"/>
    </source>
</evidence>
<proteinExistence type="inferred from homology"/>
<evidence type="ECO:0000256" key="4">
    <source>
        <dbReference type="ARBA" id="ARBA00022912"/>
    </source>
</evidence>
<feature type="domain" description="Phosphotyrosine protein phosphatase I" evidence="7">
    <location>
        <begin position="3"/>
        <end position="143"/>
    </location>
</feature>
<gene>
    <name evidence="8" type="ORF">HNP46_005320</name>
</gene>
<evidence type="ECO:0000256" key="6">
    <source>
        <dbReference type="PIRSR" id="PIRSR617867-1"/>
    </source>
</evidence>
<dbReference type="PANTHER" id="PTHR11717">
    <property type="entry name" value="LOW MOLECULAR WEIGHT PROTEIN TYROSINE PHOSPHATASE"/>
    <property type="match status" value="1"/>
</dbReference>
<dbReference type="InterPro" id="IPR017867">
    <property type="entry name" value="Tyr_phospatase_low_mol_wt"/>
</dbReference>
<dbReference type="Pfam" id="PF01451">
    <property type="entry name" value="LMWPc"/>
    <property type="match status" value="1"/>
</dbReference>
<organism evidence="8 9">
    <name type="scientific">Pseudomonas nitroreducens</name>
    <dbReference type="NCBI Taxonomy" id="46680"/>
    <lineage>
        <taxon>Bacteria</taxon>
        <taxon>Pseudomonadati</taxon>
        <taxon>Pseudomonadota</taxon>
        <taxon>Gammaproteobacteria</taxon>
        <taxon>Pseudomonadales</taxon>
        <taxon>Pseudomonadaceae</taxon>
        <taxon>Pseudomonas</taxon>
    </lineage>
</organism>
<protein>
    <recommendedName>
        <fullName evidence="2">protein-tyrosine-phosphatase</fullName>
        <ecNumber evidence="2">3.1.3.48</ecNumber>
    </recommendedName>
</protein>
<feature type="active site" description="Proton donor" evidence="6">
    <location>
        <position position="117"/>
    </location>
</feature>
<evidence type="ECO:0000256" key="3">
    <source>
        <dbReference type="ARBA" id="ARBA00022801"/>
    </source>
</evidence>
<dbReference type="PANTHER" id="PTHR11717:SF31">
    <property type="entry name" value="LOW MOLECULAR WEIGHT PROTEIN-TYROSINE-PHOSPHATASE ETP-RELATED"/>
    <property type="match status" value="1"/>
</dbReference>